<accession>A0AAI8U175</accession>
<reference evidence="2 4" key="1">
    <citation type="journal article" date="2019" name="Emerg. Microbes Infect.">
        <title>Comprehensive subspecies identification of 175 nontuberculous mycobacteria species based on 7547 genomic profiles.</title>
        <authorList>
            <person name="Matsumoto Y."/>
            <person name="Kinjo T."/>
            <person name="Motooka D."/>
            <person name="Nabeya D."/>
            <person name="Jung N."/>
            <person name="Uechi K."/>
            <person name="Horii T."/>
            <person name="Iida T."/>
            <person name="Fujita J."/>
            <person name="Nakamura S."/>
        </authorList>
    </citation>
    <scope>NUCLEOTIDE SEQUENCE [LARGE SCALE GENOMIC DNA]</scope>
    <source>
        <strain evidence="2 4">JCM 12375</strain>
    </source>
</reference>
<organism evidence="3 5">
    <name type="scientific">Mycolicibacterium mageritense</name>
    <name type="common">Mycobacterium mageritense</name>
    <dbReference type="NCBI Taxonomy" id="53462"/>
    <lineage>
        <taxon>Bacteria</taxon>
        <taxon>Bacillati</taxon>
        <taxon>Actinomycetota</taxon>
        <taxon>Actinomycetes</taxon>
        <taxon>Mycobacteriales</taxon>
        <taxon>Mycobacteriaceae</taxon>
        <taxon>Mycolicibacterium</taxon>
    </lineage>
</organism>
<dbReference type="RefSeq" id="WP_268951229.1">
    <property type="nucleotide sequence ID" value="NZ_AP022567.1"/>
</dbReference>
<proteinExistence type="predicted"/>
<dbReference type="Proteomes" id="UP001241092">
    <property type="component" value="Chromosome"/>
</dbReference>
<dbReference type="Proteomes" id="UP000465622">
    <property type="component" value="Chromosome"/>
</dbReference>
<dbReference type="EMBL" id="AP022567">
    <property type="protein sequence ID" value="BBX37466.1"/>
    <property type="molecule type" value="Genomic_DNA"/>
</dbReference>
<reference evidence="3" key="3">
    <citation type="submission" date="2023-03" db="EMBL/GenBank/DDBJ databases">
        <title>Draft genome sequence of a Mycolicibacterium mageritense strain H4_3_1 isolated from a hybrid biological-inorganic system reactor.</title>
        <authorList>
            <person name="Feng X."/>
            <person name="Kazama D."/>
            <person name="Sato K."/>
            <person name="Kobayashi H."/>
        </authorList>
    </citation>
    <scope>NUCLEOTIDE SEQUENCE</scope>
    <source>
        <strain evidence="3">H4_3_1</strain>
    </source>
</reference>
<feature type="compositionally biased region" description="Basic and acidic residues" evidence="1">
    <location>
        <begin position="21"/>
        <end position="35"/>
    </location>
</feature>
<evidence type="ECO:0000256" key="1">
    <source>
        <dbReference type="SAM" id="MobiDB-lite"/>
    </source>
</evidence>
<keyword evidence="4" id="KW-1185">Reference proteome</keyword>
<evidence type="ECO:0000313" key="2">
    <source>
        <dbReference type="EMBL" id="BBX37466.1"/>
    </source>
</evidence>
<dbReference type="AlphaFoldDB" id="A0AAI8U175"/>
<reference evidence="2" key="2">
    <citation type="submission" date="2020-02" db="EMBL/GenBank/DDBJ databases">
        <authorList>
            <person name="Matsumoto Y."/>
            <person name="Motooka D."/>
            <person name="Nakamura S."/>
        </authorList>
    </citation>
    <scope>NUCLEOTIDE SEQUENCE</scope>
    <source>
        <strain evidence="2">JCM 12375</strain>
    </source>
</reference>
<evidence type="ECO:0000313" key="4">
    <source>
        <dbReference type="Proteomes" id="UP000465622"/>
    </source>
</evidence>
<evidence type="ECO:0000313" key="3">
    <source>
        <dbReference type="EMBL" id="BDY32287.1"/>
    </source>
</evidence>
<evidence type="ECO:0000313" key="5">
    <source>
        <dbReference type="Proteomes" id="UP001241092"/>
    </source>
</evidence>
<name>A0AAI8U175_MYCME</name>
<gene>
    <name evidence="3" type="ORF">hbim_06250</name>
    <name evidence="2" type="ORF">MMAGJ_67480</name>
</gene>
<protein>
    <submittedName>
        <fullName evidence="3">Uncharacterized protein</fullName>
    </submittedName>
</protein>
<feature type="region of interest" description="Disordered" evidence="1">
    <location>
        <begin position="21"/>
        <end position="43"/>
    </location>
</feature>
<sequence length="43" mass="4967">MANNRVMEAVKRLLMAETYLRTHEATEAHEPKTAEQDTQPPRT</sequence>
<dbReference type="EMBL" id="AP027452">
    <property type="protein sequence ID" value="BDY32287.1"/>
    <property type="molecule type" value="Genomic_DNA"/>
</dbReference>